<sequence>MQKRKPNLKYPTLTKSASENTKTANETQYQVLTPRKRNAQPLGKYVKAITNVTFFQAMLIKKIMASAQASSSREESDHGNVFLGALGNSNHENKSRDWILI</sequence>
<dbReference type="EMBL" id="BLXT01002328">
    <property type="protein sequence ID" value="GFN93227.1"/>
    <property type="molecule type" value="Genomic_DNA"/>
</dbReference>
<gene>
    <name evidence="2" type="ORF">PoB_001973300</name>
</gene>
<evidence type="ECO:0000313" key="3">
    <source>
        <dbReference type="Proteomes" id="UP000735302"/>
    </source>
</evidence>
<feature type="compositionally biased region" description="Polar residues" evidence="1">
    <location>
        <begin position="13"/>
        <end position="31"/>
    </location>
</feature>
<organism evidence="2 3">
    <name type="scientific">Plakobranchus ocellatus</name>
    <dbReference type="NCBI Taxonomy" id="259542"/>
    <lineage>
        <taxon>Eukaryota</taxon>
        <taxon>Metazoa</taxon>
        <taxon>Spiralia</taxon>
        <taxon>Lophotrochozoa</taxon>
        <taxon>Mollusca</taxon>
        <taxon>Gastropoda</taxon>
        <taxon>Heterobranchia</taxon>
        <taxon>Euthyneura</taxon>
        <taxon>Panpulmonata</taxon>
        <taxon>Sacoglossa</taxon>
        <taxon>Placobranchoidea</taxon>
        <taxon>Plakobranchidae</taxon>
        <taxon>Plakobranchus</taxon>
    </lineage>
</organism>
<feature type="region of interest" description="Disordered" evidence="1">
    <location>
        <begin position="1"/>
        <end position="35"/>
    </location>
</feature>
<feature type="region of interest" description="Disordered" evidence="1">
    <location>
        <begin position="68"/>
        <end position="101"/>
    </location>
</feature>
<reference evidence="2 3" key="1">
    <citation type="journal article" date="2021" name="Elife">
        <title>Chloroplast acquisition without the gene transfer in kleptoplastic sea slugs, Plakobranchus ocellatus.</title>
        <authorList>
            <person name="Maeda T."/>
            <person name="Takahashi S."/>
            <person name="Yoshida T."/>
            <person name="Shimamura S."/>
            <person name="Takaki Y."/>
            <person name="Nagai Y."/>
            <person name="Toyoda A."/>
            <person name="Suzuki Y."/>
            <person name="Arimoto A."/>
            <person name="Ishii H."/>
            <person name="Satoh N."/>
            <person name="Nishiyama T."/>
            <person name="Hasebe M."/>
            <person name="Maruyama T."/>
            <person name="Minagawa J."/>
            <person name="Obokata J."/>
            <person name="Shigenobu S."/>
        </authorList>
    </citation>
    <scope>NUCLEOTIDE SEQUENCE [LARGE SCALE GENOMIC DNA]</scope>
</reference>
<feature type="compositionally biased region" description="Basic and acidic residues" evidence="1">
    <location>
        <begin position="91"/>
        <end position="101"/>
    </location>
</feature>
<proteinExistence type="predicted"/>
<comment type="caution">
    <text evidence="2">The sequence shown here is derived from an EMBL/GenBank/DDBJ whole genome shotgun (WGS) entry which is preliminary data.</text>
</comment>
<keyword evidence="3" id="KW-1185">Reference proteome</keyword>
<name>A0AAV3ZEQ3_9GAST</name>
<protein>
    <submittedName>
        <fullName evidence="2">Uncharacterized protein</fullName>
    </submittedName>
</protein>
<dbReference type="Proteomes" id="UP000735302">
    <property type="component" value="Unassembled WGS sequence"/>
</dbReference>
<dbReference type="AlphaFoldDB" id="A0AAV3ZEQ3"/>
<evidence type="ECO:0000313" key="2">
    <source>
        <dbReference type="EMBL" id="GFN93227.1"/>
    </source>
</evidence>
<accession>A0AAV3ZEQ3</accession>
<evidence type="ECO:0000256" key="1">
    <source>
        <dbReference type="SAM" id="MobiDB-lite"/>
    </source>
</evidence>